<keyword evidence="4" id="KW-0597">Phosphoprotein</keyword>
<dbReference type="Proteomes" id="UP000658225">
    <property type="component" value="Unassembled WGS sequence"/>
</dbReference>
<evidence type="ECO:0000313" key="6">
    <source>
        <dbReference type="EMBL" id="MBE1556815.1"/>
    </source>
</evidence>
<dbReference type="InterPro" id="IPR010071">
    <property type="entry name" value="AA_adenyl_dom"/>
</dbReference>
<dbReference type="NCBIfam" id="TIGR01733">
    <property type="entry name" value="AA-adenyl-dom"/>
    <property type="match status" value="2"/>
</dbReference>
<keyword evidence="3" id="KW-0596">Phosphopantetheine</keyword>
<evidence type="ECO:0000256" key="1">
    <source>
        <dbReference type="ARBA" id="ARBA00001957"/>
    </source>
</evidence>
<dbReference type="SMART" id="SM00823">
    <property type="entry name" value="PKS_PP"/>
    <property type="match status" value="1"/>
</dbReference>
<dbReference type="FunFam" id="3.30.300.30:FF:000010">
    <property type="entry name" value="Enterobactin synthetase component F"/>
    <property type="match status" value="1"/>
</dbReference>
<dbReference type="InterPro" id="IPR009081">
    <property type="entry name" value="PP-bd_ACP"/>
</dbReference>
<dbReference type="Gene3D" id="3.30.559.10">
    <property type="entry name" value="Chloramphenicol acetyltransferase-like domain"/>
    <property type="match status" value="1"/>
</dbReference>
<dbReference type="Gene3D" id="3.30.300.30">
    <property type="match status" value="2"/>
</dbReference>
<dbReference type="InterPro" id="IPR000873">
    <property type="entry name" value="AMP-dep_synth/lig_dom"/>
</dbReference>
<organism evidence="6 7">
    <name type="scientific">Sporosarcina limicola</name>
    <dbReference type="NCBI Taxonomy" id="34101"/>
    <lineage>
        <taxon>Bacteria</taxon>
        <taxon>Bacillati</taxon>
        <taxon>Bacillota</taxon>
        <taxon>Bacilli</taxon>
        <taxon>Bacillales</taxon>
        <taxon>Caryophanaceae</taxon>
        <taxon>Sporosarcina</taxon>
    </lineage>
</organism>
<dbReference type="Gene3D" id="3.40.50.980">
    <property type="match status" value="4"/>
</dbReference>
<dbReference type="NCBIfam" id="NF003417">
    <property type="entry name" value="PRK04813.1"/>
    <property type="match status" value="2"/>
</dbReference>
<evidence type="ECO:0000313" key="7">
    <source>
        <dbReference type="Proteomes" id="UP000658225"/>
    </source>
</evidence>
<name>A0A927RF04_9BACL</name>
<dbReference type="SUPFAM" id="SSF47336">
    <property type="entry name" value="ACP-like"/>
    <property type="match status" value="2"/>
</dbReference>
<reference evidence="6" key="1">
    <citation type="submission" date="2020-10" db="EMBL/GenBank/DDBJ databases">
        <title>Genomic Encyclopedia of Type Strains, Phase IV (KMG-IV): sequencing the most valuable type-strain genomes for metagenomic binning, comparative biology and taxonomic classification.</title>
        <authorList>
            <person name="Goeker M."/>
        </authorList>
    </citation>
    <scope>NUCLEOTIDE SEQUENCE</scope>
    <source>
        <strain evidence="6">DSM 13886</strain>
    </source>
</reference>
<comment type="cofactor">
    <cofactor evidence="1">
        <name>pantetheine 4'-phosphate</name>
        <dbReference type="ChEBI" id="CHEBI:47942"/>
    </cofactor>
</comment>
<evidence type="ECO:0000256" key="3">
    <source>
        <dbReference type="ARBA" id="ARBA00022450"/>
    </source>
</evidence>
<dbReference type="FunFam" id="3.30.300.30:FF:000015">
    <property type="entry name" value="Nonribosomal peptide synthase SidD"/>
    <property type="match status" value="1"/>
</dbReference>
<dbReference type="InterPro" id="IPR001242">
    <property type="entry name" value="Condensation_dom"/>
</dbReference>
<dbReference type="PANTHER" id="PTHR45527:SF1">
    <property type="entry name" value="FATTY ACID SYNTHASE"/>
    <property type="match status" value="1"/>
</dbReference>
<feature type="domain" description="Carrier" evidence="5">
    <location>
        <begin position="537"/>
        <end position="612"/>
    </location>
</feature>
<dbReference type="InterPro" id="IPR025110">
    <property type="entry name" value="AMP-bd_C"/>
</dbReference>
<dbReference type="CDD" id="cd19531">
    <property type="entry name" value="LCL_NRPS-like"/>
    <property type="match status" value="1"/>
</dbReference>
<dbReference type="GO" id="GO:0005737">
    <property type="term" value="C:cytoplasm"/>
    <property type="evidence" value="ECO:0007669"/>
    <property type="project" value="TreeGrafter"/>
</dbReference>
<dbReference type="FunFam" id="3.40.50.980:FF:000001">
    <property type="entry name" value="Non-ribosomal peptide synthetase"/>
    <property type="match status" value="2"/>
</dbReference>
<comment type="caution">
    <text evidence="6">The sequence shown here is derived from an EMBL/GenBank/DDBJ whole genome shotgun (WGS) entry which is preliminary data.</text>
</comment>
<accession>A0A927RF04</accession>
<dbReference type="Pfam" id="PF13193">
    <property type="entry name" value="AMP-binding_C"/>
    <property type="match status" value="2"/>
</dbReference>
<dbReference type="SUPFAM" id="SSF56801">
    <property type="entry name" value="Acetyl-CoA synthetase-like"/>
    <property type="match status" value="2"/>
</dbReference>
<dbReference type="InterPro" id="IPR036736">
    <property type="entry name" value="ACP-like_sf"/>
</dbReference>
<dbReference type="InterPro" id="IPR045851">
    <property type="entry name" value="AMP-bd_C_sf"/>
</dbReference>
<evidence type="ECO:0000256" key="2">
    <source>
        <dbReference type="ARBA" id="ARBA00006432"/>
    </source>
</evidence>
<dbReference type="InterPro" id="IPR020806">
    <property type="entry name" value="PKS_PP-bd"/>
</dbReference>
<evidence type="ECO:0000259" key="5">
    <source>
        <dbReference type="PROSITE" id="PS50075"/>
    </source>
</evidence>
<dbReference type="RefSeq" id="WP_225942235.1">
    <property type="nucleotide sequence ID" value="NZ_JADBEL010000037.1"/>
</dbReference>
<dbReference type="SUPFAM" id="SSF52777">
    <property type="entry name" value="CoA-dependent acyltransferases"/>
    <property type="match status" value="2"/>
</dbReference>
<dbReference type="FunFam" id="1.10.1200.10:FF:000005">
    <property type="entry name" value="Nonribosomal peptide synthetase 1"/>
    <property type="match status" value="1"/>
</dbReference>
<dbReference type="CDD" id="cd05930">
    <property type="entry name" value="A_NRPS"/>
    <property type="match status" value="2"/>
</dbReference>
<dbReference type="GO" id="GO:0031177">
    <property type="term" value="F:phosphopantetheine binding"/>
    <property type="evidence" value="ECO:0007669"/>
    <property type="project" value="InterPro"/>
</dbReference>
<keyword evidence="7" id="KW-1185">Reference proteome</keyword>
<proteinExistence type="inferred from homology"/>
<feature type="domain" description="Carrier" evidence="5">
    <location>
        <begin position="1602"/>
        <end position="1677"/>
    </location>
</feature>
<dbReference type="InterPro" id="IPR020845">
    <property type="entry name" value="AMP-binding_CS"/>
</dbReference>
<dbReference type="Gene3D" id="3.30.559.30">
    <property type="entry name" value="Nonribosomal peptide synthetase, condensation domain"/>
    <property type="match status" value="1"/>
</dbReference>
<dbReference type="Pfam" id="PF00501">
    <property type="entry name" value="AMP-binding"/>
    <property type="match status" value="2"/>
</dbReference>
<dbReference type="PROSITE" id="PS50075">
    <property type="entry name" value="CARRIER"/>
    <property type="match status" value="2"/>
</dbReference>
<comment type="similarity">
    <text evidence="2">Belongs to the ATP-dependent AMP-binding enzyme family.</text>
</comment>
<dbReference type="GO" id="GO:0008610">
    <property type="term" value="P:lipid biosynthetic process"/>
    <property type="evidence" value="ECO:0007669"/>
    <property type="project" value="UniProtKB-ARBA"/>
</dbReference>
<dbReference type="PROSITE" id="PS00455">
    <property type="entry name" value="AMP_BINDING"/>
    <property type="match status" value="1"/>
</dbReference>
<dbReference type="Gene3D" id="1.10.1200.10">
    <property type="entry name" value="ACP-like"/>
    <property type="match status" value="2"/>
</dbReference>
<dbReference type="GO" id="GO:0003824">
    <property type="term" value="F:catalytic activity"/>
    <property type="evidence" value="ECO:0007669"/>
    <property type="project" value="InterPro"/>
</dbReference>
<dbReference type="EMBL" id="JADBEL010000037">
    <property type="protein sequence ID" value="MBE1556815.1"/>
    <property type="molecule type" value="Genomic_DNA"/>
</dbReference>
<gene>
    <name evidence="6" type="ORF">H4683_003941</name>
</gene>
<protein>
    <submittedName>
        <fullName evidence="6">Amino acid adenylation domain-containing protein</fullName>
    </submittedName>
</protein>
<dbReference type="GO" id="GO:0044550">
    <property type="term" value="P:secondary metabolite biosynthetic process"/>
    <property type="evidence" value="ECO:0007669"/>
    <property type="project" value="TreeGrafter"/>
</dbReference>
<dbReference type="Gene3D" id="2.30.38.10">
    <property type="entry name" value="Luciferase, Domain 3"/>
    <property type="match status" value="2"/>
</dbReference>
<dbReference type="PANTHER" id="PTHR45527">
    <property type="entry name" value="NONRIBOSOMAL PEPTIDE SYNTHETASE"/>
    <property type="match status" value="1"/>
</dbReference>
<dbReference type="Pfam" id="PF00550">
    <property type="entry name" value="PP-binding"/>
    <property type="match status" value="2"/>
</dbReference>
<sequence length="1696" mass="193961">MAKKFDLQKMMNWNNTKIDFPDLALHQLFEKQVLITPNHIAVVIQENSITYKDLEERANQLAHYLEKYDIQKNTPIGVYMNRSIEMVIVLIGVLKIGAAYLPIDPDTPKARIKQILTEAGSSLCISQSEIKTTLPTDAKVTYIDYDSITKELSGLSIKKMGIEADLEQLVSVYYTSGTTGKPKCVANKHKGYVNKINAMQRAYPLVIGDTVLQKATIAFDDSSLEIFWPLSFGGTLALMEPGLHRDPRAIVDALIRYKVKYMYIVSSMLSRVLDVVKEDDKLKLTSLQGVFAGADPLTSIVVRRYLDIMPGVLYNTWGSTEVSIDATIHECTTEDRDEEGSICIGKPFDNVQVYILNEYLEPVIDGNIGDLFVGGVGISRGYLNDDKRTEEMFIDNPFLKESKMYKTGDKGYYRPDGSIKFAGRVDNQVKIRGIRIELEEIEAVLRTDKNVKEAAVILREDTPGNKKIAAYIVLHKKKSVSISQLKLYLKSYLPDYMYPNFIFILESLPLNQNDKLDKRALPIPDAIRPIIETKFVEPRTNLERKLIKIFSEILHIEKVGIYDDFFDLGGDSISATQVMTSIRSIMVQDIPLKVIFELKSVEKLAKYFSDNYSEVQKKNIIPYQRANKDLQLSYSQERIWVFQEMNPDISAYNEATAFRLFGALNIKILNIALNKIIERQESLRTYYKLKNDQPVQNISDKLSIEIPIINLRNELEKENIVKRLMTEDAQVSFNLQELPLFRVNIYKIGEDEWILYFNMHHIITDGWSTVVFLKELKILYAAYSKNKNCPLEDLPIQYADFTNWQREWLKGKTLNTQLDFWRIYLSGDLPILQLPTDYNRGPIQTYNGNKYNFKLERKIVEGISKMGKKYKASDYMIMLAVFNILLHRYSGQDDILVCSPIANRNHNGIDDLIGFFANTVVIRSKYKKEETFESYLLQIRENCIDIYNNQDVPFEQLLTEIQPNRSLSHAPLVQVMFSFQNKFEELLELPNITSTSIPVNNKTAKYELTFYLTENSDGEYEGIVEYNTDLYKSSRVKSIVEKFKVLLKEFTTNPLQENSKVNLLSNRERQKLIEFNQTTVPFQNNKCLHEIFEEQVMRTPDNIAVIFDTNELTYRELDLQANKLANFLTTKGVGPDKIVGICIERSIELIVGLLGILKAGGAFLPLDPEAPNPRLKQIINNAGCEIFLAQNSLKEKLLMEEMEIIYLDSEWGDIDQQTDQKPTVAVTQENMISAYYTSGSTGQPKGVINLHKGWVNRMKWMQSKFMLQSSETVLQKTTLTFDDAAVELFWPLMVGGRIALIAPGLHRDPREIINASIRYNTVHLQFVPSMLNMVLDELNSKDRQLLSSLRNCISSGEALSPKTVEHFFERMPGKLHNTWGATEVSIDSTIHTCSEQDIKEHGSVSIGKPIDNNEVYILDEFLQPVPIGILGDLYIAGIGLAKGYLNDIERTNKAFISNPFNTLELMYKTGDRGYYLQDGSIKFVGREDNQVKIRGMRVELGEIETTLLKHSLVKEAVVIMKNENIDLNRLIAFIVPQIKDSNQILTVENIRNYLKRELPEYMIPSYILFLDVLPLNANGKIDNEKLLAINVQNQNNAGKHIPPKTMAEKLISNIWKEILKLDEVGVDENFYNLGGHSLLATQVASRLRRQYNIEIPLGNILMKPTISELAIELEEKLIEKIRNMTEEESYDLSVKN</sequence>
<evidence type="ECO:0000256" key="4">
    <source>
        <dbReference type="ARBA" id="ARBA00022553"/>
    </source>
</evidence>
<dbReference type="Pfam" id="PF00668">
    <property type="entry name" value="Condensation"/>
    <property type="match status" value="1"/>
</dbReference>
<dbReference type="GO" id="GO:0043041">
    <property type="term" value="P:amino acid activation for nonribosomal peptide biosynthetic process"/>
    <property type="evidence" value="ECO:0007669"/>
    <property type="project" value="TreeGrafter"/>
</dbReference>
<dbReference type="InterPro" id="IPR023213">
    <property type="entry name" value="CAT-like_dom_sf"/>
</dbReference>